<feature type="region of interest" description="Disordered" evidence="1">
    <location>
        <begin position="744"/>
        <end position="855"/>
    </location>
</feature>
<dbReference type="InterPro" id="IPR002035">
    <property type="entry name" value="VWF_A"/>
</dbReference>
<proteinExistence type="predicted"/>
<dbReference type="Pfam" id="PF13768">
    <property type="entry name" value="VWA_3"/>
    <property type="match status" value="1"/>
</dbReference>
<dbReference type="SUPFAM" id="SSF53300">
    <property type="entry name" value="vWA-like"/>
    <property type="match status" value="1"/>
</dbReference>
<dbReference type="PROSITE" id="PS51468">
    <property type="entry name" value="VIT"/>
    <property type="match status" value="1"/>
</dbReference>
<dbReference type="PANTHER" id="PTHR45737:SF6">
    <property type="entry name" value="VON WILLEBRAND FACTOR A DOMAIN-CONTAINING PROTEIN 5A"/>
    <property type="match status" value="1"/>
</dbReference>
<gene>
    <name evidence="4" type="ORF">N7492_000975</name>
</gene>
<organism evidence="4 5">
    <name type="scientific">Penicillium capsulatum</name>
    <dbReference type="NCBI Taxonomy" id="69766"/>
    <lineage>
        <taxon>Eukaryota</taxon>
        <taxon>Fungi</taxon>
        <taxon>Dikarya</taxon>
        <taxon>Ascomycota</taxon>
        <taxon>Pezizomycotina</taxon>
        <taxon>Eurotiomycetes</taxon>
        <taxon>Eurotiomycetidae</taxon>
        <taxon>Eurotiales</taxon>
        <taxon>Aspergillaceae</taxon>
        <taxon>Penicillium</taxon>
    </lineage>
</organism>
<feature type="domain" description="VWFA" evidence="2">
    <location>
        <begin position="299"/>
        <end position="475"/>
    </location>
</feature>
<feature type="compositionally biased region" description="Low complexity" evidence="1">
    <location>
        <begin position="787"/>
        <end position="797"/>
    </location>
</feature>
<dbReference type="Proteomes" id="UP001146351">
    <property type="component" value="Unassembled WGS sequence"/>
</dbReference>
<dbReference type="EMBL" id="JAPQKO010000001">
    <property type="protein sequence ID" value="KAJ5183359.1"/>
    <property type="molecule type" value="Genomic_DNA"/>
</dbReference>
<reference evidence="4" key="2">
    <citation type="journal article" date="2023" name="IMA Fungus">
        <title>Comparative genomic study of the Penicillium genus elucidates a diverse pangenome and 15 lateral gene transfer events.</title>
        <authorList>
            <person name="Petersen C."/>
            <person name="Sorensen T."/>
            <person name="Nielsen M.R."/>
            <person name="Sondergaard T.E."/>
            <person name="Sorensen J.L."/>
            <person name="Fitzpatrick D.A."/>
            <person name="Frisvad J.C."/>
            <person name="Nielsen K.L."/>
        </authorList>
    </citation>
    <scope>NUCLEOTIDE SEQUENCE</scope>
    <source>
        <strain evidence="4">IBT 21917</strain>
    </source>
</reference>
<evidence type="ECO:0000256" key="1">
    <source>
        <dbReference type="SAM" id="MobiDB-lite"/>
    </source>
</evidence>
<comment type="caution">
    <text evidence="4">The sequence shown here is derived from an EMBL/GenBank/DDBJ whole genome shotgun (WGS) entry which is preliminary data.</text>
</comment>
<dbReference type="OrthoDB" id="1729737at2759"/>
<dbReference type="InterPro" id="IPR036465">
    <property type="entry name" value="vWFA_dom_sf"/>
</dbReference>
<feature type="compositionally biased region" description="Low complexity" evidence="1">
    <location>
        <begin position="222"/>
        <end position="235"/>
    </location>
</feature>
<dbReference type="AlphaFoldDB" id="A0A9W9IQK4"/>
<evidence type="ECO:0000313" key="4">
    <source>
        <dbReference type="EMBL" id="KAJ5183359.1"/>
    </source>
</evidence>
<evidence type="ECO:0008006" key="6">
    <source>
        <dbReference type="Google" id="ProtNLM"/>
    </source>
</evidence>
<name>A0A9W9IQK4_9EURO</name>
<dbReference type="InterPro" id="IPR013694">
    <property type="entry name" value="VIT"/>
</dbReference>
<dbReference type="PANTHER" id="PTHR45737">
    <property type="entry name" value="VON WILLEBRAND FACTOR A DOMAIN-CONTAINING PROTEIN 5A"/>
    <property type="match status" value="1"/>
</dbReference>
<reference evidence="4" key="1">
    <citation type="submission" date="2022-11" db="EMBL/GenBank/DDBJ databases">
        <authorList>
            <person name="Petersen C."/>
        </authorList>
    </citation>
    <scope>NUCLEOTIDE SEQUENCE</scope>
    <source>
        <strain evidence="4">IBT 21917</strain>
    </source>
</reference>
<evidence type="ECO:0000259" key="2">
    <source>
        <dbReference type="PROSITE" id="PS50234"/>
    </source>
</evidence>
<sequence>MFSASPFSPGPSHYACGCCFFKFNAWGYLPQVSLKAHATILSSASRTTLTQTFVNPSDSILDEVSYKFPLYDGVSVVGFKCRVGSRLLRSEVKSKEQANTDYETAVAKDESAAVMDHSDTENDVFTIRLGNVPPEETVTVDITFVGELKQDAEADGIRYTLPNTIAPRYQGSMASRSLDNSTAFRASLQGISITADVVMEKASILRELQSPSHSIKVSLGKTSSTPTTETSFEPSQATATLRLSKDDRPLLERDFVLIVKADGLDSPRALLESHPTIPGQKAVMATLVPRFGLPPAKPEVVFVIDRSASMGAKIPTLKSALKVFLKSLPVGVCFNICSFGSQHSFLWRSSKVYDSSSLQEAMLYIGNINADMGGTEMYPAVEAVTQQRLGNRDLEVLILTDGQIRDQGMFFNLIREHAADNTARFFSLGIGKFTSHSLIEGIARCGNGISQSVIDYEELDRKVVRMLKGALTPHIYDYKLEAHYETESDHDFEVVDGAESTNDSTTEIDDEGPASREQSTNTISLFDDNFTEADPSHKPQTDEEGLFLLAAPKVLQAPHKIPTLYPFIRTTVYLLLDPDASDRVPKSLSFSATSKQGPLCLTIPISDIGKGETIHQLASRKAMIELEEHHGWLQDTSDTNQNSFHQLHDNTKEQVAVRECQKLGIKYQITGKHCSFVALEDGDSTESNQTKEYATHVHYHPRYESSSAGKNKKKKTRGMADSGPMTMDSCEYLPVHALQLSAPSVSKPFGSSRDPGGTFRAMSRHDVPGGLFGATRGASPSTASLFGGASSTPAAGTTSGGFGSARASQSLFGKSASQNPSASNPPPLPGLFGGLGSPNPQTPGPLFGASAPEPTTRLSDSSVIHALVDMQTFEGDWFWKPDLFHLLGLDMTKTNETVNLLLGKPAPMRPDEANVVATLLVMGFLENKHSHSRDLWELVYDKAQGWIHAKLDQMGLDGESMRAHEAEIRALA</sequence>
<protein>
    <recommendedName>
        <fullName evidence="6">von Willebrand domain-containing protein</fullName>
    </recommendedName>
</protein>
<feature type="region of interest" description="Disordered" evidence="1">
    <location>
        <begin position="702"/>
        <end position="723"/>
    </location>
</feature>
<dbReference type="Pfam" id="PF08487">
    <property type="entry name" value="VIT"/>
    <property type="match status" value="1"/>
</dbReference>
<dbReference type="SMART" id="SM00327">
    <property type="entry name" value="VWA"/>
    <property type="match status" value="1"/>
</dbReference>
<feature type="region of interest" description="Disordered" evidence="1">
    <location>
        <begin position="498"/>
        <end position="519"/>
    </location>
</feature>
<evidence type="ECO:0000259" key="3">
    <source>
        <dbReference type="PROSITE" id="PS51468"/>
    </source>
</evidence>
<keyword evidence="5" id="KW-1185">Reference proteome</keyword>
<evidence type="ECO:0000313" key="5">
    <source>
        <dbReference type="Proteomes" id="UP001146351"/>
    </source>
</evidence>
<dbReference type="SMART" id="SM00609">
    <property type="entry name" value="VIT"/>
    <property type="match status" value="1"/>
</dbReference>
<accession>A0A9W9IQK4</accession>
<feature type="domain" description="VIT" evidence="3">
    <location>
        <begin position="15"/>
        <end position="146"/>
    </location>
</feature>
<dbReference type="PROSITE" id="PS50234">
    <property type="entry name" value="VWFA"/>
    <property type="match status" value="1"/>
</dbReference>
<feature type="region of interest" description="Disordered" evidence="1">
    <location>
        <begin position="216"/>
        <end position="235"/>
    </location>
</feature>
<dbReference type="Gene3D" id="3.40.50.410">
    <property type="entry name" value="von Willebrand factor, type A domain"/>
    <property type="match status" value="1"/>
</dbReference>